<dbReference type="EMBL" id="UAPQ01000007">
    <property type="protein sequence ID" value="SPT53640.1"/>
    <property type="molecule type" value="Genomic_DNA"/>
</dbReference>
<name>A0ABY1VNF6_9ACTO</name>
<sequence>MAAASSRNSKTQLREQARAQAQALREQQERAERRRKITRRSLIGGAAVAVVGGVGGLVYWDRSTTGKSVPSQADAAGALSFGKGMKVGTSNSGAKVLDLYFDYSCSHCAEFEALHGEEIKKLVEDGTVNFMLHPCKILGSGWTDVAINTMGVVLDESPEHAYDFHNAILNLFLKAVKAQDQSLLKTQGLKSAAEALGVSASVTKKFDNAVTKNQYAAWTSAGTKAFFDKGFKGTPVVTYDGTVLELGKIASPTGLTDAIKAAGGADSTPAATPSAAEAVTPEASPEATSEATSEATPESTPGQ</sequence>
<reference evidence="4 5" key="1">
    <citation type="submission" date="2018-06" db="EMBL/GenBank/DDBJ databases">
        <authorList>
            <consortium name="Pathogen Informatics"/>
            <person name="Doyle S."/>
        </authorList>
    </citation>
    <scope>NUCLEOTIDE SEQUENCE [LARGE SCALE GENOMIC DNA]</scope>
    <source>
        <strain evidence="4 5">NCTC11535</strain>
    </source>
</reference>
<evidence type="ECO:0000313" key="5">
    <source>
        <dbReference type="Proteomes" id="UP000250006"/>
    </source>
</evidence>
<dbReference type="Gene3D" id="3.40.30.10">
    <property type="entry name" value="Glutaredoxin"/>
    <property type="match status" value="1"/>
</dbReference>
<gene>
    <name evidence="4" type="ORF">NCTC11535_01312</name>
</gene>
<dbReference type="NCBIfam" id="TIGR01409">
    <property type="entry name" value="TAT_signal_seq"/>
    <property type="match status" value="1"/>
</dbReference>
<dbReference type="InterPro" id="IPR036249">
    <property type="entry name" value="Thioredoxin-like_sf"/>
</dbReference>
<organism evidence="4 5">
    <name type="scientific">Actinomyces bovis</name>
    <dbReference type="NCBI Taxonomy" id="1658"/>
    <lineage>
        <taxon>Bacteria</taxon>
        <taxon>Bacillati</taxon>
        <taxon>Actinomycetota</taxon>
        <taxon>Actinomycetes</taxon>
        <taxon>Actinomycetales</taxon>
        <taxon>Actinomycetaceae</taxon>
        <taxon>Actinomyces</taxon>
    </lineage>
</organism>
<keyword evidence="2" id="KW-0812">Transmembrane</keyword>
<feature type="domain" description="Thioredoxin-like fold" evidence="3">
    <location>
        <begin position="86"/>
        <end position="245"/>
    </location>
</feature>
<accession>A0ABY1VNF6</accession>
<dbReference type="RefSeq" id="WP_229116858.1">
    <property type="nucleotide sequence ID" value="NZ_UAPQ01000007.1"/>
</dbReference>
<dbReference type="SUPFAM" id="SSF52833">
    <property type="entry name" value="Thioredoxin-like"/>
    <property type="match status" value="1"/>
</dbReference>
<dbReference type="Proteomes" id="UP000250006">
    <property type="component" value="Unassembled WGS sequence"/>
</dbReference>
<evidence type="ECO:0000259" key="3">
    <source>
        <dbReference type="Pfam" id="PF13462"/>
    </source>
</evidence>
<dbReference type="Pfam" id="PF13462">
    <property type="entry name" value="Thioredoxin_4"/>
    <property type="match status" value="1"/>
</dbReference>
<comment type="caution">
    <text evidence="4">The sequence shown here is derived from an EMBL/GenBank/DDBJ whole genome shotgun (WGS) entry which is preliminary data.</text>
</comment>
<protein>
    <submittedName>
        <fullName evidence="4">Protein-disulfide isomerase</fullName>
    </submittedName>
</protein>
<feature type="compositionally biased region" description="Polar residues" evidence="1">
    <location>
        <begin position="289"/>
        <end position="303"/>
    </location>
</feature>
<keyword evidence="4" id="KW-0413">Isomerase</keyword>
<keyword evidence="2" id="KW-0472">Membrane</keyword>
<keyword evidence="2" id="KW-1133">Transmembrane helix</keyword>
<evidence type="ECO:0000256" key="2">
    <source>
        <dbReference type="SAM" id="Phobius"/>
    </source>
</evidence>
<proteinExistence type="predicted"/>
<evidence type="ECO:0000256" key="1">
    <source>
        <dbReference type="SAM" id="MobiDB-lite"/>
    </source>
</evidence>
<feature type="transmembrane region" description="Helical" evidence="2">
    <location>
        <begin position="42"/>
        <end position="60"/>
    </location>
</feature>
<feature type="compositionally biased region" description="Low complexity" evidence="1">
    <location>
        <begin position="267"/>
        <end position="288"/>
    </location>
</feature>
<dbReference type="InterPro" id="IPR019546">
    <property type="entry name" value="TAT_signal_bac_arc"/>
</dbReference>
<feature type="region of interest" description="Disordered" evidence="1">
    <location>
        <begin position="261"/>
        <end position="303"/>
    </location>
</feature>
<evidence type="ECO:0000313" key="4">
    <source>
        <dbReference type="EMBL" id="SPT53640.1"/>
    </source>
</evidence>
<keyword evidence="5" id="KW-1185">Reference proteome</keyword>
<dbReference type="GO" id="GO:0016853">
    <property type="term" value="F:isomerase activity"/>
    <property type="evidence" value="ECO:0007669"/>
    <property type="project" value="UniProtKB-KW"/>
</dbReference>
<dbReference type="InterPro" id="IPR012336">
    <property type="entry name" value="Thioredoxin-like_fold"/>
</dbReference>
<feature type="compositionally biased region" description="Polar residues" evidence="1">
    <location>
        <begin position="1"/>
        <end position="11"/>
    </location>
</feature>
<feature type="region of interest" description="Disordered" evidence="1">
    <location>
        <begin position="1"/>
        <end position="32"/>
    </location>
</feature>